<feature type="region of interest" description="Disordered" evidence="1">
    <location>
        <begin position="33"/>
        <end position="110"/>
    </location>
</feature>
<dbReference type="EMBL" id="JBAHYK010000294">
    <property type="protein sequence ID" value="KAL0575548.1"/>
    <property type="molecule type" value="Genomic_DNA"/>
</dbReference>
<reference evidence="3 4" key="1">
    <citation type="submission" date="2024-02" db="EMBL/GenBank/DDBJ databases">
        <title>A draft genome for the cacao thread blight pathogen Marasmius crinis-equi.</title>
        <authorList>
            <person name="Cohen S.P."/>
            <person name="Baruah I.K."/>
            <person name="Amoako-Attah I."/>
            <person name="Bukari Y."/>
            <person name="Meinhardt L.W."/>
            <person name="Bailey B.A."/>
        </authorList>
    </citation>
    <scope>NUCLEOTIDE SEQUENCE [LARGE SCALE GENOMIC DNA]</scope>
    <source>
        <strain evidence="3 4">GH-76</strain>
    </source>
</reference>
<feature type="domain" description="DUF7726" evidence="2">
    <location>
        <begin position="119"/>
        <end position="202"/>
    </location>
</feature>
<feature type="compositionally biased region" description="Low complexity" evidence="1">
    <location>
        <begin position="89"/>
        <end position="100"/>
    </location>
</feature>
<evidence type="ECO:0000313" key="4">
    <source>
        <dbReference type="Proteomes" id="UP001465976"/>
    </source>
</evidence>
<accession>A0ABR3FJI8</accession>
<evidence type="ECO:0000313" key="3">
    <source>
        <dbReference type="EMBL" id="KAL0575548.1"/>
    </source>
</evidence>
<protein>
    <recommendedName>
        <fullName evidence="2">DUF7726 domain-containing protein</fullName>
    </recommendedName>
</protein>
<comment type="caution">
    <text evidence="3">The sequence shown here is derived from an EMBL/GenBank/DDBJ whole genome shotgun (WGS) entry which is preliminary data.</text>
</comment>
<feature type="compositionally biased region" description="Basic residues" evidence="1">
    <location>
        <begin position="43"/>
        <end position="54"/>
    </location>
</feature>
<organism evidence="3 4">
    <name type="scientific">Marasmius crinis-equi</name>
    <dbReference type="NCBI Taxonomy" id="585013"/>
    <lineage>
        <taxon>Eukaryota</taxon>
        <taxon>Fungi</taxon>
        <taxon>Dikarya</taxon>
        <taxon>Basidiomycota</taxon>
        <taxon>Agaricomycotina</taxon>
        <taxon>Agaricomycetes</taxon>
        <taxon>Agaricomycetidae</taxon>
        <taxon>Agaricales</taxon>
        <taxon>Marasmiineae</taxon>
        <taxon>Marasmiaceae</taxon>
        <taxon>Marasmius</taxon>
    </lineage>
</organism>
<feature type="compositionally biased region" description="Basic and acidic residues" evidence="1">
    <location>
        <begin position="55"/>
        <end position="70"/>
    </location>
</feature>
<name>A0ABR3FJI8_9AGAR</name>
<gene>
    <name evidence="3" type="ORF">V5O48_006422</name>
</gene>
<dbReference type="InterPro" id="IPR056143">
    <property type="entry name" value="DUF7726"/>
</dbReference>
<dbReference type="Proteomes" id="UP001465976">
    <property type="component" value="Unassembled WGS sequence"/>
</dbReference>
<dbReference type="PANTHER" id="PTHR42339">
    <property type="entry name" value="HISTONE H1"/>
    <property type="match status" value="1"/>
</dbReference>
<evidence type="ECO:0000259" key="2">
    <source>
        <dbReference type="Pfam" id="PF24852"/>
    </source>
</evidence>
<feature type="compositionally biased region" description="Basic residues" evidence="1">
    <location>
        <begin position="71"/>
        <end position="86"/>
    </location>
</feature>
<evidence type="ECO:0000256" key="1">
    <source>
        <dbReference type="SAM" id="MobiDB-lite"/>
    </source>
</evidence>
<proteinExistence type="predicted"/>
<keyword evidence="4" id="KW-1185">Reference proteome</keyword>
<sequence length="254" mass="28280">MPYKFTPSELPNPFLLTAPENFEYLERKEAEFQAAKAAAANKPAKKSGSSKKRKAQEPEPSHDSDAENKPAKKTRTTSGKGKGKRRSAAESQAGTSSSSSGPVDLFSVSLEGEEERQVEIYDSCDEIRRKIIEHLEITECTKAAFLRDIARAGYGHITPQIKIQSKQLSDFLDKEGATAGSTSRVFYGSYVYFEKKRIAEGQPKSDHRLDMEDEWEVEGGLPRERPHSYVCLADSVLVETEMGRVRSMPGRPSE</sequence>
<dbReference type="Pfam" id="PF24852">
    <property type="entry name" value="DUF7726"/>
    <property type="match status" value="1"/>
</dbReference>
<dbReference type="PANTHER" id="PTHR42339:SF1">
    <property type="entry name" value="HISTONE H1"/>
    <property type="match status" value="1"/>
</dbReference>